<sequence length="69" mass="8244">MEMDDEKEQSDQTDWKGIREIDRAISENRRMEYSWKKALADPWERRGLWLLGLVVVAFAVFVILQDFVL</sequence>
<dbReference type="Proteomes" id="UP000031057">
    <property type="component" value="Unassembled WGS sequence"/>
</dbReference>
<protein>
    <submittedName>
        <fullName evidence="2">Uncharacterized protein</fullName>
    </submittedName>
</protein>
<organism evidence="2 3">
    <name type="scientific">Novosphingobium malaysiense</name>
    <dbReference type="NCBI Taxonomy" id="1348853"/>
    <lineage>
        <taxon>Bacteria</taxon>
        <taxon>Pseudomonadati</taxon>
        <taxon>Pseudomonadota</taxon>
        <taxon>Alphaproteobacteria</taxon>
        <taxon>Sphingomonadales</taxon>
        <taxon>Sphingomonadaceae</taxon>
        <taxon>Novosphingobium</taxon>
    </lineage>
</organism>
<evidence type="ECO:0000313" key="3">
    <source>
        <dbReference type="Proteomes" id="UP000031057"/>
    </source>
</evidence>
<gene>
    <name evidence="2" type="ORF">LK12_03550</name>
</gene>
<dbReference type="STRING" id="1348853.LK12_03550"/>
<evidence type="ECO:0000256" key="1">
    <source>
        <dbReference type="SAM" id="Phobius"/>
    </source>
</evidence>
<proteinExistence type="predicted"/>
<keyword evidence="3" id="KW-1185">Reference proteome</keyword>
<evidence type="ECO:0000313" key="2">
    <source>
        <dbReference type="EMBL" id="KHK93376.1"/>
    </source>
</evidence>
<comment type="caution">
    <text evidence="2">The sequence shown here is derived from an EMBL/GenBank/DDBJ whole genome shotgun (WGS) entry which is preliminary data.</text>
</comment>
<reference evidence="2 3" key="1">
    <citation type="submission" date="2014-10" db="EMBL/GenBank/DDBJ databases">
        <title>Genome sequence of Novosphingobium malaysiense MUSC 273(T).</title>
        <authorList>
            <person name="Lee L.-H."/>
        </authorList>
    </citation>
    <scope>NUCLEOTIDE SEQUENCE [LARGE SCALE GENOMIC DNA]</scope>
    <source>
        <strain evidence="2 3">MUSC 273</strain>
    </source>
</reference>
<keyword evidence="1" id="KW-1133">Transmembrane helix</keyword>
<dbReference type="EMBL" id="JTDI01000001">
    <property type="protein sequence ID" value="KHK93376.1"/>
    <property type="molecule type" value="Genomic_DNA"/>
</dbReference>
<feature type="transmembrane region" description="Helical" evidence="1">
    <location>
        <begin position="47"/>
        <end position="64"/>
    </location>
</feature>
<accession>A0A0B1ZRZ9</accession>
<dbReference type="OrthoDB" id="7428780at2"/>
<name>A0A0B1ZRZ9_9SPHN</name>
<keyword evidence="1" id="KW-0812">Transmembrane</keyword>
<keyword evidence="1" id="KW-0472">Membrane</keyword>
<dbReference type="AlphaFoldDB" id="A0A0B1ZRZ9"/>